<reference evidence="1" key="1">
    <citation type="submission" date="2020-04" db="EMBL/GenBank/DDBJ databases">
        <authorList>
            <person name="Chiriac C."/>
            <person name="Salcher M."/>
            <person name="Ghai R."/>
            <person name="Kavagutti S V."/>
        </authorList>
    </citation>
    <scope>NUCLEOTIDE SEQUENCE</scope>
</reference>
<name>A0A6J5LWK9_9CAUD</name>
<proteinExistence type="predicted"/>
<accession>A0A6J5LWK9</accession>
<organism evidence="1">
    <name type="scientific">uncultured Caudovirales phage</name>
    <dbReference type="NCBI Taxonomy" id="2100421"/>
    <lineage>
        <taxon>Viruses</taxon>
        <taxon>Duplodnaviria</taxon>
        <taxon>Heunggongvirae</taxon>
        <taxon>Uroviricota</taxon>
        <taxon>Caudoviricetes</taxon>
        <taxon>Peduoviridae</taxon>
        <taxon>Maltschvirus</taxon>
        <taxon>Maltschvirus maltsch</taxon>
    </lineage>
</organism>
<dbReference type="EMBL" id="LR796329">
    <property type="protein sequence ID" value="CAB4137457.1"/>
    <property type="molecule type" value="Genomic_DNA"/>
</dbReference>
<sequence>MAKVQPVEIPFEGVGTTLEVTVLPFKTDALNASTYNRLLSDEGKEVIPSWSYQLTDEQFAAWGQDNSVVDDYVAENKGLVIIGE</sequence>
<protein>
    <submittedName>
        <fullName evidence="1">Uncharacterized protein</fullName>
    </submittedName>
</protein>
<evidence type="ECO:0000313" key="1">
    <source>
        <dbReference type="EMBL" id="CAB4137457.1"/>
    </source>
</evidence>
<gene>
    <name evidence="1" type="ORF">UFOVP316_44</name>
</gene>